<proteinExistence type="predicted"/>
<dbReference type="Gene3D" id="3.30.70.270">
    <property type="match status" value="1"/>
</dbReference>
<name>A0ABV7VIJ0_9PROT</name>
<dbReference type="Gene3D" id="3.40.50.2300">
    <property type="match status" value="2"/>
</dbReference>
<feature type="modified residue" description="4-aspartylphosphate" evidence="3">
    <location>
        <position position="53"/>
    </location>
</feature>
<dbReference type="InterPro" id="IPR001789">
    <property type="entry name" value="Sig_transdc_resp-reg_receiver"/>
</dbReference>
<dbReference type="SMART" id="SM00448">
    <property type="entry name" value="REC"/>
    <property type="match status" value="2"/>
</dbReference>
<comment type="caution">
    <text evidence="3">Lacks conserved residue(s) required for the propagation of feature annotation.</text>
</comment>
<reference evidence="7" key="1">
    <citation type="journal article" date="2019" name="Int. J. Syst. Evol. Microbiol.">
        <title>The Global Catalogue of Microorganisms (GCM) 10K type strain sequencing project: providing services to taxonomists for standard genome sequencing and annotation.</title>
        <authorList>
            <consortium name="The Broad Institute Genomics Platform"/>
            <consortium name="The Broad Institute Genome Sequencing Center for Infectious Disease"/>
            <person name="Wu L."/>
            <person name="Ma J."/>
        </authorList>
    </citation>
    <scope>NUCLEOTIDE SEQUENCE [LARGE SCALE GENOMIC DNA]</scope>
    <source>
        <strain evidence="7">KCTC 42182</strain>
    </source>
</reference>
<dbReference type="NCBIfam" id="NF007135">
    <property type="entry name" value="PRK09581.1"/>
    <property type="match status" value="1"/>
</dbReference>
<dbReference type="InterPro" id="IPR043128">
    <property type="entry name" value="Rev_trsase/Diguanyl_cyclase"/>
</dbReference>
<feature type="domain" description="Response regulatory" evidence="4">
    <location>
        <begin position="157"/>
        <end position="272"/>
    </location>
</feature>
<dbReference type="Pfam" id="PF00990">
    <property type="entry name" value="GGDEF"/>
    <property type="match status" value="1"/>
</dbReference>
<dbReference type="CDD" id="cd17538">
    <property type="entry name" value="REC_D1_PleD-like"/>
    <property type="match status" value="1"/>
</dbReference>
<evidence type="ECO:0000259" key="4">
    <source>
        <dbReference type="PROSITE" id="PS50110"/>
    </source>
</evidence>
<organism evidence="6 7">
    <name type="scientific">Ferrovibrio xuzhouensis</name>
    <dbReference type="NCBI Taxonomy" id="1576914"/>
    <lineage>
        <taxon>Bacteria</taxon>
        <taxon>Pseudomonadati</taxon>
        <taxon>Pseudomonadota</taxon>
        <taxon>Alphaproteobacteria</taxon>
        <taxon>Rhodospirillales</taxon>
        <taxon>Rhodospirillaceae</taxon>
        <taxon>Ferrovibrio</taxon>
    </lineage>
</organism>
<dbReference type="CDD" id="cd01949">
    <property type="entry name" value="GGDEF"/>
    <property type="match status" value="1"/>
</dbReference>
<gene>
    <name evidence="6" type="ORF">ACFOOQ_16780</name>
</gene>
<keyword evidence="3" id="KW-0597">Phosphoprotein</keyword>
<keyword evidence="7" id="KW-1185">Reference proteome</keyword>
<evidence type="ECO:0000313" key="7">
    <source>
        <dbReference type="Proteomes" id="UP001595711"/>
    </source>
</evidence>
<feature type="domain" description="Response regulatory" evidence="4">
    <location>
        <begin position="4"/>
        <end position="120"/>
    </location>
</feature>
<dbReference type="NCBIfam" id="TIGR00254">
    <property type="entry name" value="GGDEF"/>
    <property type="match status" value="1"/>
</dbReference>
<dbReference type="SUPFAM" id="SSF52172">
    <property type="entry name" value="CheY-like"/>
    <property type="match status" value="2"/>
</dbReference>
<comment type="catalytic activity">
    <reaction evidence="2">
        <text>2 GTP = 3',3'-c-di-GMP + 2 diphosphate</text>
        <dbReference type="Rhea" id="RHEA:24898"/>
        <dbReference type="ChEBI" id="CHEBI:33019"/>
        <dbReference type="ChEBI" id="CHEBI:37565"/>
        <dbReference type="ChEBI" id="CHEBI:58805"/>
        <dbReference type="EC" id="2.7.7.65"/>
    </reaction>
</comment>
<feature type="domain" description="GGDEF" evidence="5">
    <location>
        <begin position="321"/>
        <end position="455"/>
    </location>
</feature>
<dbReference type="PROSITE" id="PS50887">
    <property type="entry name" value="GGDEF"/>
    <property type="match status" value="1"/>
</dbReference>
<dbReference type="InterPro" id="IPR029787">
    <property type="entry name" value="Nucleotide_cyclase"/>
</dbReference>
<dbReference type="EMBL" id="JBHRYJ010000004">
    <property type="protein sequence ID" value="MFC3677214.1"/>
    <property type="molecule type" value="Genomic_DNA"/>
</dbReference>
<protein>
    <recommendedName>
        <fullName evidence="1">diguanylate cyclase</fullName>
        <ecNumber evidence="1">2.7.7.65</ecNumber>
    </recommendedName>
</protein>
<dbReference type="PROSITE" id="PS50110">
    <property type="entry name" value="RESPONSE_REGULATORY"/>
    <property type="match status" value="2"/>
</dbReference>
<dbReference type="InterPro" id="IPR011006">
    <property type="entry name" value="CheY-like_superfamily"/>
</dbReference>
<evidence type="ECO:0000256" key="3">
    <source>
        <dbReference type="PROSITE-ProRule" id="PRU00169"/>
    </source>
</evidence>
<evidence type="ECO:0000259" key="5">
    <source>
        <dbReference type="PROSITE" id="PS50887"/>
    </source>
</evidence>
<dbReference type="RefSeq" id="WP_379728756.1">
    <property type="nucleotide sequence ID" value="NZ_JBHRYJ010000004.1"/>
</dbReference>
<accession>A0ABV7VIJ0</accession>
<dbReference type="Pfam" id="PF00072">
    <property type="entry name" value="Response_reg"/>
    <property type="match status" value="2"/>
</dbReference>
<dbReference type="SMART" id="SM00267">
    <property type="entry name" value="GGDEF"/>
    <property type="match status" value="1"/>
</dbReference>
<comment type="caution">
    <text evidence="6">The sequence shown here is derived from an EMBL/GenBank/DDBJ whole genome shotgun (WGS) entry which is preliminary data.</text>
</comment>
<dbReference type="PANTHER" id="PTHR45138:SF9">
    <property type="entry name" value="DIGUANYLATE CYCLASE DGCM-RELATED"/>
    <property type="match status" value="1"/>
</dbReference>
<evidence type="ECO:0000256" key="1">
    <source>
        <dbReference type="ARBA" id="ARBA00012528"/>
    </source>
</evidence>
<dbReference type="EC" id="2.7.7.65" evidence="1"/>
<dbReference type="InterPro" id="IPR050469">
    <property type="entry name" value="Diguanylate_Cyclase"/>
</dbReference>
<dbReference type="PANTHER" id="PTHR45138">
    <property type="entry name" value="REGULATORY COMPONENTS OF SENSORY TRANSDUCTION SYSTEM"/>
    <property type="match status" value="1"/>
</dbReference>
<evidence type="ECO:0000313" key="6">
    <source>
        <dbReference type="EMBL" id="MFC3677214.1"/>
    </source>
</evidence>
<sequence>MTARILVVDDIRTNIKVLEAKLTSEYYEVITAGSGPEALDAAHGQKPDLILLDVMMPGMDGFEVCRRLKADPDTAYIPVIMVTALGDPEDRVQGLSAGADDFLTKPVDDIAMFARVRSLLRVKLMLDELRMRERTSASLGVISPPVPGLDEDYSDASILLVEDNPRDQLRLQRMIEGQFRIEIIADGAEALGRARQKEYDSVVVSLGLQTPDGLRLCSQFRTTEETRNVPILLLVGPDDQKQLVKGLEIGVTDYVVRPIDRNEFIARLRAQVRRKRYQDRLRDHYQQSMEMAVTDPLTSLYNRRYMASHLSTLLSQSASQHGTAVLIMDLDHFKRINDTHGHPVGDEVLREIGNRIVRNIRGIDMACRYGGEEFVVLMPDTDIDSAEVVASRLLHAIGDKPVTVKAAVGELLVTCSIGCTSSSDKDTADTLLRRADKALYEAKSDGRNRIVYRRSDESGA</sequence>
<evidence type="ECO:0000256" key="2">
    <source>
        <dbReference type="ARBA" id="ARBA00034247"/>
    </source>
</evidence>
<dbReference type="Proteomes" id="UP001595711">
    <property type="component" value="Unassembled WGS sequence"/>
</dbReference>
<dbReference type="InterPro" id="IPR000160">
    <property type="entry name" value="GGDEF_dom"/>
</dbReference>
<dbReference type="SUPFAM" id="SSF55073">
    <property type="entry name" value="Nucleotide cyclase"/>
    <property type="match status" value="1"/>
</dbReference>